<feature type="transmembrane region" description="Helical" evidence="6">
    <location>
        <begin position="7"/>
        <end position="27"/>
    </location>
</feature>
<dbReference type="GO" id="GO:0000271">
    <property type="term" value="P:polysaccharide biosynthetic process"/>
    <property type="evidence" value="ECO:0007669"/>
    <property type="project" value="InterPro"/>
</dbReference>
<keyword evidence="9" id="KW-1185">Reference proteome</keyword>
<evidence type="ECO:0000256" key="3">
    <source>
        <dbReference type="ARBA" id="ARBA00022692"/>
    </source>
</evidence>
<dbReference type="GO" id="GO:0005886">
    <property type="term" value="C:plasma membrane"/>
    <property type="evidence" value="ECO:0007669"/>
    <property type="project" value="TreeGrafter"/>
</dbReference>
<proteinExistence type="inferred from homology"/>
<comment type="similarity">
    <text evidence="2">Belongs to the GtrA family.</text>
</comment>
<evidence type="ECO:0000256" key="1">
    <source>
        <dbReference type="ARBA" id="ARBA00004141"/>
    </source>
</evidence>
<keyword evidence="3 6" id="KW-0812">Transmembrane</keyword>
<dbReference type="EMBL" id="RZTZ01000003">
    <property type="protein sequence ID" value="RVT63484.1"/>
    <property type="molecule type" value="Genomic_DNA"/>
</dbReference>
<evidence type="ECO:0000256" key="5">
    <source>
        <dbReference type="ARBA" id="ARBA00023136"/>
    </source>
</evidence>
<evidence type="ECO:0000256" key="6">
    <source>
        <dbReference type="SAM" id="Phobius"/>
    </source>
</evidence>
<name>A0A3S2TUB1_9BACI</name>
<keyword evidence="5 6" id="KW-0472">Membrane</keyword>
<comment type="caution">
    <text evidence="8">The sequence shown here is derived from an EMBL/GenBank/DDBJ whole genome shotgun (WGS) entry which is preliminary data.</text>
</comment>
<reference evidence="8 9" key="1">
    <citation type="submission" date="2019-01" db="EMBL/GenBank/DDBJ databases">
        <title>Bacillus sp. M5HDSG1-1, whole genome shotgun sequence.</title>
        <authorList>
            <person name="Tuo L."/>
        </authorList>
    </citation>
    <scope>NUCLEOTIDE SEQUENCE [LARGE SCALE GENOMIC DNA]</scope>
    <source>
        <strain evidence="8 9">M5HDSG1-1</strain>
    </source>
</reference>
<feature type="transmembrane region" description="Helical" evidence="6">
    <location>
        <begin position="104"/>
        <end position="122"/>
    </location>
</feature>
<organism evidence="8 9">
    <name type="scientific">Niallia taxi</name>
    <dbReference type="NCBI Taxonomy" id="2499688"/>
    <lineage>
        <taxon>Bacteria</taxon>
        <taxon>Bacillati</taxon>
        <taxon>Bacillota</taxon>
        <taxon>Bacilli</taxon>
        <taxon>Bacillales</taxon>
        <taxon>Bacillaceae</taxon>
        <taxon>Niallia</taxon>
    </lineage>
</organism>
<sequence length="142" mass="16241">MKKWLVFIKFGLVGSINTIIDFIVYAIVTGVGANFLVAQILSYSCGVLNSYFVNRTWTFKQTKRASIGEFLRFLAVNVVTLSITLYLLDLFYSKQGMNLFLSKFLVTAIGTIVNFIGTKMLVFTKEKTELTKIQDKKEWRKI</sequence>
<dbReference type="RefSeq" id="WP_127737961.1">
    <property type="nucleotide sequence ID" value="NZ_RZTZ01000003.1"/>
</dbReference>
<keyword evidence="4 6" id="KW-1133">Transmembrane helix</keyword>
<dbReference type="Proteomes" id="UP000288024">
    <property type="component" value="Unassembled WGS sequence"/>
</dbReference>
<evidence type="ECO:0000259" key="7">
    <source>
        <dbReference type="Pfam" id="PF04138"/>
    </source>
</evidence>
<dbReference type="InterPro" id="IPR051401">
    <property type="entry name" value="GtrA_CellWall_Glycosyl"/>
</dbReference>
<dbReference type="InterPro" id="IPR007267">
    <property type="entry name" value="GtrA_DPMS_TM"/>
</dbReference>
<gene>
    <name evidence="8" type="ORF">EM808_09420</name>
</gene>
<feature type="domain" description="GtrA/DPMS transmembrane" evidence="7">
    <location>
        <begin position="9"/>
        <end position="123"/>
    </location>
</feature>
<feature type="transmembrane region" description="Helical" evidence="6">
    <location>
        <begin position="73"/>
        <end position="92"/>
    </location>
</feature>
<evidence type="ECO:0000313" key="9">
    <source>
        <dbReference type="Proteomes" id="UP000288024"/>
    </source>
</evidence>
<dbReference type="AlphaFoldDB" id="A0A3S2TUB1"/>
<dbReference type="Pfam" id="PF04138">
    <property type="entry name" value="GtrA_DPMS_TM"/>
    <property type="match status" value="1"/>
</dbReference>
<dbReference type="PANTHER" id="PTHR38459:SF1">
    <property type="entry name" value="PROPHAGE BACTOPRENOL-LINKED GLUCOSE TRANSLOCASE HOMOLOG"/>
    <property type="match status" value="1"/>
</dbReference>
<protein>
    <submittedName>
        <fullName evidence="8">GtrA family protein</fullName>
    </submittedName>
</protein>
<accession>A0A3S2TUB1</accession>
<evidence type="ECO:0000313" key="8">
    <source>
        <dbReference type="EMBL" id="RVT63484.1"/>
    </source>
</evidence>
<comment type="subcellular location">
    <subcellularLocation>
        <location evidence="1">Membrane</location>
        <topology evidence="1">Multi-pass membrane protein</topology>
    </subcellularLocation>
</comment>
<dbReference type="PANTHER" id="PTHR38459">
    <property type="entry name" value="PROPHAGE BACTOPRENOL-LINKED GLUCOSE TRANSLOCASE HOMOLOG"/>
    <property type="match status" value="1"/>
</dbReference>
<feature type="transmembrane region" description="Helical" evidence="6">
    <location>
        <begin position="33"/>
        <end position="52"/>
    </location>
</feature>
<evidence type="ECO:0000256" key="2">
    <source>
        <dbReference type="ARBA" id="ARBA00009399"/>
    </source>
</evidence>
<evidence type="ECO:0000256" key="4">
    <source>
        <dbReference type="ARBA" id="ARBA00022989"/>
    </source>
</evidence>